<dbReference type="EMBL" id="JABBFV010000020">
    <property type="protein sequence ID" value="NML12374.1"/>
    <property type="molecule type" value="Genomic_DNA"/>
</dbReference>
<gene>
    <name evidence="2" type="ORF">HHL08_19920</name>
</gene>
<keyword evidence="1" id="KW-1133">Transmembrane helix</keyword>
<evidence type="ECO:0000256" key="1">
    <source>
        <dbReference type="SAM" id="Phobius"/>
    </source>
</evidence>
<evidence type="ECO:0000313" key="3">
    <source>
        <dbReference type="Proteomes" id="UP000519023"/>
    </source>
</evidence>
<protein>
    <submittedName>
        <fullName evidence="2">Uncharacterized protein</fullName>
    </submittedName>
</protein>
<keyword evidence="1" id="KW-0812">Transmembrane</keyword>
<feature type="transmembrane region" description="Helical" evidence="1">
    <location>
        <begin position="81"/>
        <end position="100"/>
    </location>
</feature>
<sequence>MQPMSPAAARNLWIGSMTFASIATTLVLACATPFPALAALATLYVPRTAGIILMLAAWSASQAVGYCLLDYSLTAQNAGWAFTLALAAMAALLVADHAVSALPVRSSFARLVIAYIAAFVGFKLVVLVGAVAMNAGYAAFTPDILLRQFVRYALILGGLRLFQLLLESGGLLRRDLRAAA</sequence>
<feature type="transmembrane region" description="Helical" evidence="1">
    <location>
        <begin position="112"/>
        <end position="137"/>
    </location>
</feature>
<comment type="caution">
    <text evidence="2">The sequence shown here is derived from an EMBL/GenBank/DDBJ whole genome shotgun (WGS) entry which is preliminary data.</text>
</comment>
<dbReference type="Proteomes" id="UP000519023">
    <property type="component" value="Unassembled WGS sequence"/>
</dbReference>
<dbReference type="RefSeq" id="WP_169574776.1">
    <property type="nucleotide sequence ID" value="NZ_JABBFV010000020.1"/>
</dbReference>
<feature type="transmembrane region" description="Helical" evidence="1">
    <location>
        <begin position="48"/>
        <end position="69"/>
    </location>
</feature>
<reference evidence="2 3" key="1">
    <citation type="submission" date="2020-04" db="EMBL/GenBank/DDBJ databases">
        <title>Sphingobium sp. AR-3-1 isolated from Arctic soil.</title>
        <authorList>
            <person name="Dahal R.H."/>
            <person name="Chaudhary D.K."/>
        </authorList>
    </citation>
    <scope>NUCLEOTIDE SEQUENCE [LARGE SCALE GENOMIC DNA]</scope>
    <source>
        <strain evidence="2 3">AR-3-1</strain>
    </source>
</reference>
<organism evidence="2 3">
    <name type="scientific">Sphingobium psychrophilum</name>
    <dbReference type="NCBI Taxonomy" id="2728834"/>
    <lineage>
        <taxon>Bacteria</taxon>
        <taxon>Pseudomonadati</taxon>
        <taxon>Pseudomonadota</taxon>
        <taxon>Alphaproteobacteria</taxon>
        <taxon>Sphingomonadales</taxon>
        <taxon>Sphingomonadaceae</taxon>
        <taxon>Sphingobium</taxon>
    </lineage>
</organism>
<keyword evidence="3" id="KW-1185">Reference proteome</keyword>
<dbReference type="AlphaFoldDB" id="A0A7X9WYT4"/>
<keyword evidence="1" id="KW-0472">Membrane</keyword>
<accession>A0A7X9WYT4</accession>
<name>A0A7X9WYT4_9SPHN</name>
<evidence type="ECO:0000313" key="2">
    <source>
        <dbReference type="EMBL" id="NML12374.1"/>
    </source>
</evidence>
<proteinExistence type="predicted"/>